<evidence type="ECO:0000259" key="8">
    <source>
        <dbReference type="Pfam" id="PF02771"/>
    </source>
</evidence>
<dbReference type="Pfam" id="PF00441">
    <property type="entry name" value="Acyl-CoA_dh_1"/>
    <property type="match status" value="1"/>
</dbReference>
<dbReference type="Pfam" id="PF02770">
    <property type="entry name" value="Acyl-CoA_dh_M"/>
    <property type="match status" value="1"/>
</dbReference>
<evidence type="ECO:0000256" key="3">
    <source>
        <dbReference type="ARBA" id="ARBA00022630"/>
    </source>
</evidence>
<feature type="domain" description="Acyl-CoA oxidase/dehydrogenase middle" evidence="7">
    <location>
        <begin position="112"/>
        <end position="207"/>
    </location>
</feature>
<accession>A0A2I1MBR4</accession>
<dbReference type="SUPFAM" id="SSF56645">
    <property type="entry name" value="Acyl-CoA dehydrogenase NM domain-like"/>
    <property type="match status" value="1"/>
</dbReference>
<name>A0A2I1MBR4_9FIRM</name>
<dbReference type="InterPro" id="IPR009075">
    <property type="entry name" value="AcylCo_DH/oxidase_C"/>
</dbReference>
<protein>
    <submittedName>
        <fullName evidence="9">Acyl-CoA dehydrogenase</fullName>
    </submittedName>
</protein>
<dbReference type="InterPro" id="IPR046373">
    <property type="entry name" value="Acyl-CoA_Oxase/DH_mid-dom_sf"/>
</dbReference>
<dbReference type="RefSeq" id="WP_101539735.1">
    <property type="nucleotide sequence ID" value="NZ_PKGS01000001.1"/>
</dbReference>
<feature type="domain" description="Acyl-CoA dehydrogenase/oxidase C-terminal" evidence="6">
    <location>
        <begin position="249"/>
        <end position="356"/>
    </location>
</feature>
<dbReference type="InterPro" id="IPR036250">
    <property type="entry name" value="AcylCo_DH-like_C"/>
</dbReference>
<dbReference type="PANTHER" id="PTHR43884:SF12">
    <property type="entry name" value="ISOVALERYL-COA DEHYDROGENASE, MITOCHONDRIAL-RELATED"/>
    <property type="match status" value="1"/>
</dbReference>
<gene>
    <name evidence="9" type="ORF">CYJ34_02355</name>
</gene>
<evidence type="ECO:0000313" key="9">
    <source>
        <dbReference type="EMBL" id="PKZ17575.1"/>
    </source>
</evidence>
<dbReference type="InterPro" id="IPR009100">
    <property type="entry name" value="AcylCoA_DH/oxidase_NM_dom_sf"/>
</dbReference>
<dbReference type="GO" id="GO:0050660">
    <property type="term" value="F:flavin adenine dinucleotide binding"/>
    <property type="evidence" value="ECO:0007669"/>
    <property type="project" value="InterPro"/>
</dbReference>
<organism evidence="9 10">
    <name type="scientific">Anaerococcus octavius</name>
    <dbReference type="NCBI Taxonomy" id="54007"/>
    <lineage>
        <taxon>Bacteria</taxon>
        <taxon>Bacillati</taxon>
        <taxon>Bacillota</taxon>
        <taxon>Tissierellia</taxon>
        <taxon>Tissierellales</taxon>
        <taxon>Peptoniphilaceae</taxon>
        <taxon>Anaerococcus</taxon>
    </lineage>
</organism>
<evidence type="ECO:0000256" key="5">
    <source>
        <dbReference type="RuleBase" id="RU362125"/>
    </source>
</evidence>
<sequence length="376" mass="41525">MDFYQEAKQFAKEHIEPYTRSSDEESRFPVESFEEMGKAGYFKLLIPEEMGGLGKTAVEHQQAVMAFAESNPTAGLCYMMHNVALMTVLNEGNEELKKRVVNDIIENNVFMALAYSEFGTGTHFYIPEVKVEKKDNGEYVFNGVKSMVTSATHASYYLILTPSTEQEGAINNWLIPIDSDGLEFKMEHWKGIGMRGNVSCPMQINGVTLPEENRIGEEGSGEAQVFNIVAPYFILGLASVYTGLNLRLSQVTNDYAMNRKYPDGSNLSNIETVQLHLAKIYANGLSSKALTELAARSLVAGEEDAVAKIIAARVGAIERSIKSSNLAMRIGGGKTYNKMSEIERLMRDAYAGQIMAPSLDVLNVWLGRAITGQPLL</sequence>
<dbReference type="Proteomes" id="UP000234335">
    <property type="component" value="Unassembled WGS sequence"/>
</dbReference>
<dbReference type="AlphaFoldDB" id="A0A2I1MBR4"/>
<dbReference type="EMBL" id="PKGS01000001">
    <property type="protein sequence ID" value="PKZ17575.1"/>
    <property type="molecule type" value="Genomic_DNA"/>
</dbReference>
<keyword evidence="5" id="KW-0560">Oxidoreductase</keyword>
<evidence type="ECO:0000256" key="4">
    <source>
        <dbReference type="ARBA" id="ARBA00022827"/>
    </source>
</evidence>
<dbReference type="Pfam" id="PF02771">
    <property type="entry name" value="Acyl-CoA_dh_N"/>
    <property type="match status" value="1"/>
</dbReference>
<comment type="cofactor">
    <cofactor evidence="1 5">
        <name>FAD</name>
        <dbReference type="ChEBI" id="CHEBI:57692"/>
    </cofactor>
</comment>
<dbReference type="Gene3D" id="2.40.110.10">
    <property type="entry name" value="Butyryl-CoA Dehydrogenase, subunit A, domain 2"/>
    <property type="match status" value="1"/>
</dbReference>
<proteinExistence type="inferred from homology"/>
<dbReference type="InterPro" id="IPR006091">
    <property type="entry name" value="Acyl-CoA_Oxase/DH_mid-dom"/>
</dbReference>
<dbReference type="SUPFAM" id="SSF47203">
    <property type="entry name" value="Acyl-CoA dehydrogenase C-terminal domain-like"/>
    <property type="match status" value="1"/>
</dbReference>
<comment type="caution">
    <text evidence="9">The sequence shown here is derived from an EMBL/GenBank/DDBJ whole genome shotgun (WGS) entry which is preliminary data.</text>
</comment>
<dbReference type="CDD" id="cd00567">
    <property type="entry name" value="ACAD"/>
    <property type="match status" value="1"/>
</dbReference>
<evidence type="ECO:0000313" key="10">
    <source>
        <dbReference type="Proteomes" id="UP000234335"/>
    </source>
</evidence>
<evidence type="ECO:0000256" key="1">
    <source>
        <dbReference type="ARBA" id="ARBA00001974"/>
    </source>
</evidence>
<evidence type="ECO:0000259" key="7">
    <source>
        <dbReference type="Pfam" id="PF02770"/>
    </source>
</evidence>
<dbReference type="InterPro" id="IPR037069">
    <property type="entry name" value="AcylCoA_DH/ox_N_sf"/>
</dbReference>
<dbReference type="Gene3D" id="1.10.540.10">
    <property type="entry name" value="Acyl-CoA dehydrogenase/oxidase, N-terminal domain"/>
    <property type="match status" value="1"/>
</dbReference>
<dbReference type="PANTHER" id="PTHR43884">
    <property type="entry name" value="ACYL-COA DEHYDROGENASE"/>
    <property type="match status" value="1"/>
</dbReference>
<keyword evidence="4 5" id="KW-0274">FAD</keyword>
<keyword evidence="10" id="KW-1185">Reference proteome</keyword>
<keyword evidence="3 5" id="KW-0285">Flavoprotein</keyword>
<comment type="similarity">
    <text evidence="2 5">Belongs to the acyl-CoA dehydrogenase family.</text>
</comment>
<dbReference type="PIRSF" id="PIRSF016578">
    <property type="entry name" value="HsaA"/>
    <property type="match status" value="1"/>
</dbReference>
<dbReference type="InterPro" id="IPR013786">
    <property type="entry name" value="AcylCoA_DH/ox_N"/>
</dbReference>
<reference evidence="9 10" key="1">
    <citation type="submission" date="2017-12" db="EMBL/GenBank/DDBJ databases">
        <title>Phylogenetic diversity of female urinary microbiome.</title>
        <authorList>
            <person name="Thomas-White K."/>
            <person name="Wolfe A.J."/>
        </authorList>
    </citation>
    <scope>NUCLEOTIDE SEQUENCE [LARGE SCALE GENOMIC DNA]</scope>
    <source>
        <strain evidence="9 10">UMB0119</strain>
    </source>
</reference>
<dbReference type="GO" id="GO:0003995">
    <property type="term" value="F:acyl-CoA dehydrogenase activity"/>
    <property type="evidence" value="ECO:0007669"/>
    <property type="project" value="TreeGrafter"/>
</dbReference>
<feature type="domain" description="Acyl-CoA dehydrogenase/oxidase N-terminal" evidence="8">
    <location>
        <begin position="3"/>
        <end position="106"/>
    </location>
</feature>
<evidence type="ECO:0000259" key="6">
    <source>
        <dbReference type="Pfam" id="PF00441"/>
    </source>
</evidence>
<dbReference type="Gene3D" id="1.20.140.10">
    <property type="entry name" value="Butyryl-CoA Dehydrogenase, subunit A, domain 3"/>
    <property type="match status" value="1"/>
</dbReference>
<evidence type="ECO:0000256" key="2">
    <source>
        <dbReference type="ARBA" id="ARBA00009347"/>
    </source>
</evidence>